<dbReference type="Pfam" id="PF00497">
    <property type="entry name" value="SBP_bac_3"/>
    <property type="match status" value="1"/>
</dbReference>
<evidence type="ECO:0000256" key="2">
    <source>
        <dbReference type="ARBA" id="ARBA00022729"/>
    </source>
</evidence>
<evidence type="ECO:0000313" key="5">
    <source>
        <dbReference type="EMBL" id="CEG55722.1"/>
    </source>
</evidence>
<dbReference type="CDD" id="cd13622">
    <property type="entry name" value="PBP2_Arg_3"/>
    <property type="match status" value="1"/>
</dbReference>
<evidence type="ECO:0000313" key="6">
    <source>
        <dbReference type="Proteomes" id="UP000032430"/>
    </source>
</evidence>
<feature type="chain" id="PRO_5001935362" evidence="3">
    <location>
        <begin position="21"/>
        <end position="249"/>
    </location>
</feature>
<name>A0A098FZR1_9GAMM</name>
<dbReference type="KEGG" id="lfa:LFA_0248"/>
<dbReference type="SUPFAM" id="SSF53850">
    <property type="entry name" value="Periplasmic binding protein-like II"/>
    <property type="match status" value="1"/>
</dbReference>
<accession>A0A098FZR1</accession>
<keyword evidence="2 3" id="KW-0732">Signal</keyword>
<dbReference type="PANTHER" id="PTHR35936">
    <property type="entry name" value="MEMBRANE-BOUND LYTIC MUREIN TRANSGLYCOSYLASE F"/>
    <property type="match status" value="1"/>
</dbReference>
<evidence type="ECO:0000256" key="3">
    <source>
        <dbReference type="SAM" id="SignalP"/>
    </source>
</evidence>
<comment type="similarity">
    <text evidence="1">Belongs to the bacterial solute-binding protein 3 family.</text>
</comment>
<dbReference type="RefSeq" id="WP_045094552.1">
    <property type="nucleotide sequence ID" value="NZ_LN614827.1"/>
</dbReference>
<protein>
    <submittedName>
        <fullName evidence="5">Bacterial extracellular solute-binding protein</fullName>
    </submittedName>
</protein>
<evidence type="ECO:0000259" key="4">
    <source>
        <dbReference type="SMART" id="SM00062"/>
    </source>
</evidence>
<sequence>MKWFLCLLSLLIFIAQPLQAEGEPLRVAVDPINPPFIMQGANNQFYGYDISMMEYICHTIERTCQFIPIRFNQILNAVNSKKVDVAASSIGITTERAKLVNFSLPYLVSYARFIGPKAYAQQHFSLGLFNDKKIGVTEGSVFPEFIKKIGVKKPITVPYTNLNDMVDALYRGKINFGFMDEPSALYWQTQSSGKLVVLGKSFSYGLGLGIAVNKENLILLQAINNALLKYRESDDFKKNYHAYIEHVHM</sequence>
<dbReference type="SMART" id="SM00062">
    <property type="entry name" value="PBPb"/>
    <property type="match status" value="1"/>
</dbReference>
<dbReference type="Gene3D" id="3.40.190.10">
    <property type="entry name" value="Periplasmic binding protein-like II"/>
    <property type="match status" value="2"/>
</dbReference>
<feature type="domain" description="Solute-binding protein family 3/N-terminal" evidence="4">
    <location>
        <begin position="24"/>
        <end position="247"/>
    </location>
</feature>
<dbReference type="Proteomes" id="UP000032430">
    <property type="component" value="Chromosome I"/>
</dbReference>
<dbReference type="AlphaFoldDB" id="A0A098FZR1"/>
<gene>
    <name evidence="5" type="ORF">LFA_0248</name>
</gene>
<dbReference type="PANTHER" id="PTHR35936:SF37">
    <property type="entry name" value="AMINO ACID ABC TRANSPORTER SUBSTRATE-BINDING PROTEIN"/>
    <property type="match status" value="1"/>
</dbReference>
<dbReference type="EMBL" id="LN614827">
    <property type="protein sequence ID" value="CEG55722.1"/>
    <property type="molecule type" value="Genomic_DNA"/>
</dbReference>
<reference evidence="6" key="1">
    <citation type="submission" date="2014-09" db="EMBL/GenBank/DDBJ databases">
        <authorList>
            <person name="Gomez-Valero L."/>
        </authorList>
    </citation>
    <scope>NUCLEOTIDE SEQUENCE [LARGE SCALE GENOMIC DNA]</scope>
    <source>
        <strain evidence="6">ATCC700992</strain>
    </source>
</reference>
<evidence type="ECO:0000256" key="1">
    <source>
        <dbReference type="ARBA" id="ARBA00010333"/>
    </source>
</evidence>
<organism evidence="5 6">
    <name type="scientific">Legionella fallonii LLAP-10</name>
    <dbReference type="NCBI Taxonomy" id="1212491"/>
    <lineage>
        <taxon>Bacteria</taxon>
        <taxon>Pseudomonadati</taxon>
        <taxon>Pseudomonadota</taxon>
        <taxon>Gammaproteobacteria</taxon>
        <taxon>Legionellales</taxon>
        <taxon>Legionellaceae</taxon>
        <taxon>Legionella</taxon>
    </lineage>
</organism>
<proteinExistence type="inferred from homology"/>
<dbReference type="HOGENOM" id="CLU_019602_18_0_6"/>
<keyword evidence="6" id="KW-1185">Reference proteome</keyword>
<dbReference type="OrthoDB" id="9768183at2"/>
<feature type="signal peptide" evidence="3">
    <location>
        <begin position="1"/>
        <end position="20"/>
    </location>
</feature>
<dbReference type="STRING" id="1212491.LFA_0248"/>
<dbReference type="InterPro" id="IPR001638">
    <property type="entry name" value="Solute-binding_3/MltF_N"/>
</dbReference>